<evidence type="ECO:0008006" key="3">
    <source>
        <dbReference type="Google" id="ProtNLM"/>
    </source>
</evidence>
<protein>
    <recommendedName>
        <fullName evidence="3">DUF674 family protein</fullName>
    </recommendedName>
</protein>
<evidence type="ECO:0000313" key="1">
    <source>
        <dbReference type="EMBL" id="KAK8951737.1"/>
    </source>
</evidence>
<dbReference type="Pfam" id="PF05056">
    <property type="entry name" value="DUF674"/>
    <property type="match status" value="1"/>
</dbReference>
<reference evidence="1 2" key="1">
    <citation type="journal article" date="2022" name="Nat. Plants">
        <title>Genomes of leafy and leafless Platanthera orchids illuminate the evolution of mycoheterotrophy.</title>
        <authorList>
            <person name="Li M.H."/>
            <person name="Liu K.W."/>
            <person name="Li Z."/>
            <person name="Lu H.C."/>
            <person name="Ye Q.L."/>
            <person name="Zhang D."/>
            <person name="Wang J.Y."/>
            <person name="Li Y.F."/>
            <person name="Zhong Z.M."/>
            <person name="Liu X."/>
            <person name="Yu X."/>
            <person name="Liu D.K."/>
            <person name="Tu X.D."/>
            <person name="Liu B."/>
            <person name="Hao Y."/>
            <person name="Liao X.Y."/>
            <person name="Jiang Y.T."/>
            <person name="Sun W.H."/>
            <person name="Chen J."/>
            <person name="Chen Y.Q."/>
            <person name="Ai Y."/>
            <person name="Zhai J.W."/>
            <person name="Wu S.S."/>
            <person name="Zhou Z."/>
            <person name="Hsiao Y.Y."/>
            <person name="Wu W.L."/>
            <person name="Chen Y.Y."/>
            <person name="Lin Y.F."/>
            <person name="Hsu J.L."/>
            <person name="Li C.Y."/>
            <person name="Wang Z.W."/>
            <person name="Zhao X."/>
            <person name="Zhong W.Y."/>
            <person name="Ma X.K."/>
            <person name="Ma L."/>
            <person name="Huang J."/>
            <person name="Chen G.Z."/>
            <person name="Huang M.Z."/>
            <person name="Huang L."/>
            <person name="Peng D.H."/>
            <person name="Luo Y.B."/>
            <person name="Zou S.Q."/>
            <person name="Chen S.P."/>
            <person name="Lan S."/>
            <person name="Tsai W.C."/>
            <person name="Van de Peer Y."/>
            <person name="Liu Z.J."/>
        </authorList>
    </citation>
    <scope>NUCLEOTIDE SEQUENCE [LARGE SCALE GENOMIC DNA]</scope>
    <source>
        <strain evidence="1">Lor287</strain>
    </source>
</reference>
<dbReference type="AlphaFoldDB" id="A0AAP0BWW6"/>
<evidence type="ECO:0000313" key="2">
    <source>
        <dbReference type="Proteomes" id="UP001418222"/>
    </source>
</evidence>
<dbReference type="Proteomes" id="UP001418222">
    <property type="component" value="Unassembled WGS sequence"/>
</dbReference>
<dbReference type="PANTHER" id="PTHR33103:SF19">
    <property type="entry name" value="OS09G0544700 PROTEIN"/>
    <property type="match status" value="1"/>
</dbReference>
<gene>
    <name evidence="1" type="ORF">KSP39_PZI003774</name>
</gene>
<accession>A0AAP0BWW6</accession>
<keyword evidence="2" id="KW-1185">Reference proteome</keyword>
<proteinExistence type="predicted"/>
<dbReference type="InterPro" id="IPR007750">
    <property type="entry name" value="DUF674"/>
</dbReference>
<sequence>MAASESKMTLKLLIDTTNNKVLFTEFGKEFMDFMFSILLLPLESIIKVVTLGNTLCDIGKLY</sequence>
<dbReference type="PANTHER" id="PTHR33103">
    <property type="entry name" value="OS01G0153900 PROTEIN"/>
    <property type="match status" value="1"/>
</dbReference>
<comment type="caution">
    <text evidence="1">The sequence shown here is derived from an EMBL/GenBank/DDBJ whole genome shotgun (WGS) entry which is preliminary data.</text>
</comment>
<name>A0AAP0BWW6_9ASPA</name>
<dbReference type="EMBL" id="JBBWWQ010000003">
    <property type="protein sequence ID" value="KAK8951737.1"/>
    <property type="molecule type" value="Genomic_DNA"/>
</dbReference>
<organism evidence="1 2">
    <name type="scientific">Platanthera zijinensis</name>
    <dbReference type="NCBI Taxonomy" id="2320716"/>
    <lineage>
        <taxon>Eukaryota</taxon>
        <taxon>Viridiplantae</taxon>
        <taxon>Streptophyta</taxon>
        <taxon>Embryophyta</taxon>
        <taxon>Tracheophyta</taxon>
        <taxon>Spermatophyta</taxon>
        <taxon>Magnoliopsida</taxon>
        <taxon>Liliopsida</taxon>
        <taxon>Asparagales</taxon>
        <taxon>Orchidaceae</taxon>
        <taxon>Orchidoideae</taxon>
        <taxon>Orchideae</taxon>
        <taxon>Orchidinae</taxon>
        <taxon>Platanthera</taxon>
    </lineage>
</organism>